<proteinExistence type="predicted"/>
<dbReference type="Proteomes" id="UP001408356">
    <property type="component" value="Unassembled WGS sequence"/>
</dbReference>
<keyword evidence="1" id="KW-0175">Coiled coil</keyword>
<evidence type="ECO:0000256" key="2">
    <source>
        <dbReference type="SAM" id="MobiDB-lite"/>
    </source>
</evidence>
<sequence length="488" mass="54870">MSPAQEDADRDAGRNKPFRREAANAVVVFETGAGDPKHDDEREKSKQRLRLAFKACYDPPVVTFRFNASVFSHGSGKKRQKTTLYFDVPRHHISSLEQTYHIDMTTVPELDRDVTPQLVGGITRIRFLLNRPGNLIQPMEELSLKPASHRTLQSMALLATILDFVIFLPHTTLSKDQFQSLQQAVTSPISFDDQQKQEKEHDWWLAALYGGVGGKLLNNCAATVSSAGIQRNDASTASESGDSTVATATPPAYKRLEVPNDHSPDFVGAGNWIAASEPSDDVAATSPPPYQTLGHEDRDAGPSSQTPQKRLRESVQVDVKSSRRRLGSQPSFTGDEQTHYKSVAGDLNIEKYQEANPHLSNAVAMFLLKFNEVLRKTQDLEEENGALKAELRVVRENQDQMNAELREMRERNHAHVEKRIQDLEEKNVDLETQITDLGQCHDTIEERQVELEERQEKMEEKCDNIEVEIIDQVHAALKSRLIDALETM</sequence>
<reference evidence="3 4" key="1">
    <citation type="journal article" date="2024" name="J. Plant Pathol.">
        <title>Sequence and assembly of the genome of Seiridium unicorne, isolate CBS 538.82, causal agent of cypress canker disease.</title>
        <authorList>
            <person name="Scali E."/>
            <person name="Rocca G.D."/>
            <person name="Danti R."/>
            <person name="Garbelotto M."/>
            <person name="Barberini S."/>
            <person name="Baroncelli R."/>
            <person name="Emiliani G."/>
        </authorList>
    </citation>
    <scope>NUCLEOTIDE SEQUENCE [LARGE SCALE GENOMIC DNA]</scope>
    <source>
        <strain evidence="3 4">BM-138-508</strain>
    </source>
</reference>
<evidence type="ECO:0000313" key="4">
    <source>
        <dbReference type="Proteomes" id="UP001408356"/>
    </source>
</evidence>
<feature type="region of interest" description="Disordered" evidence="2">
    <location>
        <begin position="278"/>
        <end position="338"/>
    </location>
</feature>
<name>A0ABR2VEA7_9PEZI</name>
<feature type="compositionally biased region" description="Polar residues" evidence="2">
    <location>
        <begin position="233"/>
        <end position="247"/>
    </location>
</feature>
<organism evidence="3 4">
    <name type="scientific">Seiridium unicorne</name>
    <dbReference type="NCBI Taxonomy" id="138068"/>
    <lineage>
        <taxon>Eukaryota</taxon>
        <taxon>Fungi</taxon>
        <taxon>Dikarya</taxon>
        <taxon>Ascomycota</taxon>
        <taxon>Pezizomycotina</taxon>
        <taxon>Sordariomycetes</taxon>
        <taxon>Xylariomycetidae</taxon>
        <taxon>Amphisphaeriales</taxon>
        <taxon>Sporocadaceae</taxon>
        <taxon>Seiridium</taxon>
    </lineage>
</organism>
<feature type="region of interest" description="Disordered" evidence="2">
    <location>
        <begin position="233"/>
        <end position="261"/>
    </location>
</feature>
<keyword evidence="4" id="KW-1185">Reference proteome</keyword>
<evidence type="ECO:0000256" key="1">
    <source>
        <dbReference type="SAM" id="Coils"/>
    </source>
</evidence>
<protein>
    <submittedName>
        <fullName evidence="3">Uncharacterized protein</fullName>
    </submittedName>
</protein>
<feature type="coiled-coil region" evidence="1">
    <location>
        <begin position="370"/>
        <end position="468"/>
    </location>
</feature>
<evidence type="ECO:0000313" key="3">
    <source>
        <dbReference type="EMBL" id="KAK9425258.1"/>
    </source>
</evidence>
<comment type="caution">
    <text evidence="3">The sequence shown here is derived from an EMBL/GenBank/DDBJ whole genome shotgun (WGS) entry which is preliminary data.</text>
</comment>
<accession>A0ABR2VEA7</accession>
<gene>
    <name evidence="3" type="ORF">SUNI508_13188</name>
</gene>
<dbReference type="EMBL" id="JARVKF010000022">
    <property type="protein sequence ID" value="KAK9425258.1"/>
    <property type="molecule type" value="Genomic_DNA"/>
</dbReference>